<dbReference type="InterPro" id="IPR011705">
    <property type="entry name" value="BACK"/>
</dbReference>
<dbReference type="Gene3D" id="3.30.710.10">
    <property type="entry name" value="Potassium Channel Kv1.1, Chain A"/>
    <property type="match status" value="1"/>
</dbReference>
<evidence type="ECO:0000259" key="3">
    <source>
        <dbReference type="Pfam" id="PF07707"/>
    </source>
</evidence>
<dbReference type="PANTHER" id="PTHR45632:SF3">
    <property type="entry name" value="KELCH-LIKE PROTEIN 32"/>
    <property type="match status" value="1"/>
</dbReference>
<dbReference type="InterPro" id="IPR011333">
    <property type="entry name" value="SKP1/BTB/POZ_sf"/>
</dbReference>
<reference evidence="4" key="2">
    <citation type="submission" date="2015-06" db="UniProtKB">
        <authorList>
            <consortium name="EnsemblMetazoa"/>
        </authorList>
    </citation>
    <scope>IDENTIFICATION</scope>
</reference>
<organism evidence="4 5">
    <name type="scientific">Tetranychus urticae</name>
    <name type="common">Two-spotted spider mite</name>
    <dbReference type="NCBI Taxonomy" id="32264"/>
    <lineage>
        <taxon>Eukaryota</taxon>
        <taxon>Metazoa</taxon>
        <taxon>Ecdysozoa</taxon>
        <taxon>Arthropoda</taxon>
        <taxon>Chelicerata</taxon>
        <taxon>Arachnida</taxon>
        <taxon>Acari</taxon>
        <taxon>Acariformes</taxon>
        <taxon>Trombidiformes</taxon>
        <taxon>Prostigmata</taxon>
        <taxon>Eleutherengona</taxon>
        <taxon>Raphignathae</taxon>
        <taxon>Tetranychoidea</taxon>
        <taxon>Tetranychidae</taxon>
        <taxon>Tetranychus</taxon>
    </lineage>
</organism>
<sequence length="520" mass="61588">MDLLETDDQLTIVNRAMQHRISKKLIRKVPYFEKMLSHDLLEAEENKVELDFDEKAFKWFLIWIEFDYIFIEMDFVIDMYNLFDYFGISDCLMDDFVKYFHANFSIEHLPVIIRQVTPTSKLINSGALNAFICRYFLKIVNSPIWLKFPIQSIDYICGLDLMVPSEIQVFNAIIRWADFKADSRKGCFKGLLKLVRWCNLEEKDFPKIKENEFMRSSDFEPELWYCNKPECYCSVDRTKQGCFVVVEELNKSDLQVQLLDRNFLPLINHTVIQSDESMPLLVIHDEHVSDISFDSGRQMIRIDWKQNKYRLLDCPAYKSHCPKMIRCIFEEQESASCSVMTPNQEYRGPNQNYESSLLESNEKLILVRNELYSFRFWKNPYITDINSEFECNGHTYLATVLDKSIYMLTDKLEFFEFDIDRKFAFKKIKLPRFEDKLKFNNLLLTSKQADDDRVIFIDKTTKDIFCFNVTTQEWKSIDQIIDCKSNSSEDSKEPNVLKTFTFGLISLDTINLCSKHKLTQ</sequence>
<feature type="domain" description="BACK" evidence="3">
    <location>
        <begin position="128"/>
        <end position="205"/>
    </location>
</feature>
<evidence type="ECO:0000313" key="5">
    <source>
        <dbReference type="Proteomes" id="UP000015104"/>
    </source>
</evidence>
<proteinExistence type="predicted"/>
<dbReference type="Gene3D" id="1.25.40.420">
    <property type="match status" value="1"/>
</dbReference>
<dbReference type="Pfam" id="PF07707">
    <property type="entry name" value="BACK"/>
    <property type="match status" value="1"/>
</dbReference>
<accession>T1JXL9</accession>
<dbReference type="OrthoDB" id="6350321at2759"/>
<name>T1JXL9_TETUR</name>
<dbReference type="CDD" id="cd18186">
    <property type="entry name" value="BTB_POZ_ZBTB_KLHL-like"/>
    <property type="match status" value="1"/>
</dbReference>
<dbReference type="Proteomes" id="UP000015104">
    <property type="component" value="Unassembled WGS sequence"/>
</dbReference>
<dbReference type="EMBL" id="CAEY01000829">
    <property type="status" value="NOT_ANNOTATED_CDS"/>
    <property type="molecule type" value="Genomic_DNA"/>
</dbReference>
<keyword evidence="2" id="KW-0677">Repeat</keyword>
<dbReference type="HOGENOM" id="CLU_020442_0_0_1"/>
<reference evidence="5" key="1">
    <citation type="submission" date="2011-08" db="EMBL/GenBank/DDBJ databases">
        <authorList>
            <person name="Rombauts S."/>
        </authorList>
    </citation>
    <scope>NUCLEOTIDE SEQUENCE</scope>
    <source>
        <strain evidence="5">London</strain>
    </source>
</reference>
<dbReference type="AlphaFoldDB" id="T1JXL9"/>
<evidence type="ECO:0000313" key="4">
    <source>
        <dbReference type="EnsemblMetazoa" id="tetur02g12430.1"/>
    </source>
</evidence>
<evidence type="ECO:0000256" key="2">
    <source>
        <dbReference type="ARBA" id="ARBA00022737"/>
    </source>
</evidence>
<protein>
    <recommendedName>
        <fullName evidence="3">BACK domain-containing protein</fullName>
    </recommendedName>
</protein>
<keyword evidence="1" id="KW-0880">Kelch repeat</keyword>
<evidence type="ECO:0000256" key="1">
    <source>
        <dbReference type="ARBA" id="ARBA00022441"/>
    </source>
</evidence>
<keyword evidence="5" id="KW-1185">Reference proteome</keyword>
<gene>
    <name evidence="4" type="primary">107371887</name>
</gene>
<dbReference type="EnsemblMetazoa" id="tetur02g12430.1">
    <property type="protein sequence ID" value="tetur02g12430.1"/>
    <property type="gene ID" value="tetur02g12430"/>
</dbReference>
<dbReference type="PANTHER" id="PTHR45632">
    <property type="entry name" value="LD33804P"/>
    <property type="match status" value="1"/>
</dbReference>